<dbReference type="InterPro" id="IPR032466">
    <property type="entry name" value="Metal_Hydrolase"/>
</dbReference>
<reference evidence="10" key="1">
    <citation type="submission" date="2016-10" db="EMBL/GenBank/DDBJ databases">
        <authorList>
            <person name="Varghese N."/>
        </authorList>
    </citation>
    <scope>NUCLEOTIDE SEQUENCE [LARGE SCALE GENOMIC DNA]</scope>
    <source>
        <strain evidence="10">DSM 20406</strain>
    </source>
</reference>
<comment type="cofactor">
    <cofactor evidence="1">
        <name>Zn(2+)</name>
        <dbReference type="ChEBI" id="CHEBI:29105"/>
    </cofactor>
</comment>
<sequence length="817" mass="92979">MAYFGKFYLDKEKDIIVTLDMHGDDLSYVITSPHHKTGNLITNLAKVCKLEISYDDYGYKIIKGDVPCFYDGDNEMVYILRFYNTKVANIYPDGRIERKAYVPAIAKTLMSQTKDYKLDIEKTLVKTYIRREVKFHSDLHTHRSANLSPDILIALAIHHQLRYPYYYIKKLQLNITPAQKALLENRRQIIARSFAHSQLKGKYLDRKIDDHTYLNFASLILENIEHASENIAKIRASLAVMKDGQAVFTNLEKVYIYRYVFTKGTSVLDPITLEHIDDIEDEDIVNTLKQMELDRLNPVYRYNTLYQDQLLFVARSYQKVGVTYAEISDTALVKASEAANTLAQIHEVMPAITKETGVTLRFLCAFRRIPLTIVKDQIGQNGFNENLQVLKAVANDPYVAGSDFVGEEMNDIRELSSVIQAIVAIAKDIPSFVIRFHAGENDSLPDNVLNSVLEVEKALAPGQFFPHVRLGHGLYTPALDSQKGKLLLEKLKDYRIALEFQITSNVRLNNLTELTHHPLKDYLRNDIRCVQGTDGGALYGTNSIDEQLSLERMLDLSFEEMKKMHDVEAAICHTAMQEFHEKMADFKKALGIKSVVTYYNERIDEQKHHVITLTPTSRNIEASVSLASKIKPLPLHKIPIVIVGGSFNNVNHQTELREDECHLLDELIDSVKKEDVFFVIGSSMSGYEKYLLDHAIGFEVYSFVPKMLTEKEAERIKKEDVGVRISIESSPLGVYKSFAFEIFKRRPSLLLALDGHSAASNMIQDAKNSQYKCWIVVDESVPSLVEKASSLEGYVTFWKPGDGVQGICEMLKRTIID</sequence>
<evidence type="ECO:0000256" key="5">
    <source>
        <dbReference type="ARBA" id="ARBA00022833"/>
    </source>
</evidence>
<evidence type="ECO:0000256" key="4">
    <source>
        <dbReference type="ARBA" id="ARBA00022801"/>
    </source>
</evidence>
<keyword evidence="10" id="KW-1185">Reference proteome</keyword>
<comment type="similarity">
    <text evidence="2">Belongs to the metallo-dependent hydrolases superfamily. Adenosine and AMP deaminases family.</text>
</comment>
<protein>
    <submittedName>
        <fullName evidence="9">Adenosine deaminase</fullName>
    </submittedName>
</protein>
<evidence type="ECO:0000259" key="8">
    <source>
        <dbReference type="Pfam" id="PF00962"/>
    </source>
</evidence>
<dbReference type="InterPro" id="IPR001365">
    <property type="entry name" value="A_deaminase_dom"/>
</dbReference>
<accession>A0A1H6S9I1</accession>
<dbReference type="GO" id="GO:0046872">
    <property type="term" value="F:metal ion binding"/>
    <property type="evidence" value="ECO:0007669"/>
    <property type="project" value="UniProtKB-KW"/>
</dbReference>
<dbReference type="STRING" id="322505.SAMN04487836_1373"/>
<dbReference type="GO" id="GO:0004000">
    <property type="term" value="F:adenosine deaminase activity"/>
    <property type="evidence" value="ECO:0007669"/>
    <property type="project" value="TreeGrafter"/>
</dbReference>
<evidence type="ECO:0000256" key="3">
    <source>
        <dbReference type="ARBA" id="ARBA00022723"/>
    </source>
</evidence>
<name>A0A1H6S9I1_9FIRM</name>
<dbReference type="SUPFAM" id="SSF51556">
    <property type="entry name" value="Metallo-dependent hydrolases"/>
    <property type="match status" value="1"/>
</dbReference>
<keyword evidence="4" id="KW-0378">Hydrolase</keyword>
<evidence type="ECO:0000313" key="10">
    <source>
        <dbReference type="Proteomes" id="UP000183028"/>
    </source>
</evidence>
<gene>
    <name evidence="9" type="ORF">SAMN04487834_10124</name>
</gene>
<dbReference type="RefSeq" id="WP_074731544.1">
    <property type="nucleotide sequence ID" value="NZ_CADABK010000067.1"/>
</dbReference>
<dbReference type="Pfam" id="PF00962">
    <property type="entry name" value="A_deaminase"/>
    <property type="match status" value="1"/>
</dbReference>
<evidence type="ECO:0000256" key="6">
    <source>
        <dbReference type="ARBA" id="ARBA00023080"/>
    </source>
</evidence>
<organism evidence="9 10">
    <name type="scientific">Sharpea azabuensis</name>
    <dbReference type="NCBI Taxonomy" id="322505"/>
    <lineage>
        <taxon>Bacteria</taxon>
        <taxon>Bacillati</taxon>
        <taxon>Bacillota</taxon>
        <taxon>Erysipelotrichia</taxon>
        <taxon>Erysipelotrichales</taxon>
        <taxon>Coprobacillaceae</taxon>
        <taxon>Sharpea</taxon>
    </lineage>
</organism>
<dbReference type="eggNOG" id="COG1816">
    <property type="taxonomic scope" value="Bacteria"/>
</dbReference>
<keyword evidence="6" id="KW-0546">Nucleotide metabolism</keyword>
<dbReference type="GO" id="GO:0046103">
    <property type="term" value="P:inosine biosynthetic process"/>
    <property type="evidence" value="ECO:0007669"/>
    <property type="project" value="TreeGrafter"/>
</dbReference>
<dbReference type="Proteomes" id="UP000183028">
    <property type="component" value="Unassembled WGS sequence"/>
</dbReference>
<dbReference type="Gene3D" id="3.20.20.140">
    <property type="entry name" value="Metal-dependent hydrolases"/>
    <property type="match status" value="1"/>
</dbReference>
<dbReference type="GO" id="GO:0006154">
    <property type="term" value="P:adenosine catabolic process"/>
    <property type="evidence" value="ECO:0007669"/>
    <property type="project" value="TreeGrafter"/>
</dbReference>
<keyword evidence="3" id="KW-0479">Metal-binding</keyword>
<keyword evidence="5" id="KW-0862">Zinc</keyword>
<proteinExistence type="inferred from homology"/>
<feature type="domain" description="Adenosine deaminase" evidence="8">
    <location>
        <begin position="314"/>
        <end position="565"/>
    </location>
</feature>
<evidence type="ECO:0000256" key="7">
    <source>
        <dbReference type="ARBA" id="ARBA00048787"/>
    </source>
</evidence>
<dbReference type="PANTHER" id="PTHR11409">
    <property type="entry name" value="ADENOSINE DEAMINASE"/>
    <property type="match status" value="1"/>
</dbReference>
<dbReference type="GO" id="GO:0009117">
    <property type="term" value="P:nucleotide metabolic process"/>
    <property type="evidence" value="ECO:0007669"/>
    <property type="project" value="UniProtKB-KW"/>
</dbReference>
<comment type="catalytic activity">
    <reaction evidence="7">
        <text>N(6)-methyl-AMP + H2O + H(+) = IMP + methylamine</text>
        <dbReference type="Rhea" id="RHEA:16001"/>
        <dbReference type="ChEBI" id="CHEBI:15377"/>
        <dbReference type="ChEBI" id="CHEBI:15378"/>
        <dbReference type="ChEBI" id="CHEBI:58053"/>
        <dbReference type="ChEBI" id="CHEBI:59338"/>
        <dbReference type="ChEBI" id="CHEBI:144842"/>
    </reaction>
    <physiologicalReaction direction="left-to-right" evidence="7">
        <dbReference type="Rhea" id="RHEA:16002"/>
    </physiologicalReaction>
</comment>
<evidence type="ECO:0000256" key="2">
    <source>
        <dbReference type="ARBA" id="ARBA00006676"/>
    </source>
</evidence>
<evidence type="ECO:0000256" key="1">
    <source>
        <dbReference type="ARBA" id="ARBA00001947"/>
    </source>
</evidence>
<dbReference type="PANTHER" id="PTHR11409:SF42">
    <property type="entry name" value="ADENOSINE DEAMINASE-LIKE PROTEIN"/>
    <property type="match status" value="1"/>
</dbReference>
<dbReference type="InterPro" id="IPR006330">
    <property type="entry name" value="Ado/ade_deaminase"/>
</dbReference>
<evidence type="ECO:0000313" key="9">
    <source>
        <dbReference type="EMBL" id="SEI60660.1"/>
    </source>
</evidence>
<dbReference type="OrthoDB" id="9779574at2"/>
<dbReference type="EMBL" id="FNYK01000012">
    <property type="protein sequence ID" value="SEI60660.1"/>
    <property type="molecule type" value="Genomic_DNA"/>
</dbReference>
<dbReference type="AlphaFoldDB" id="A0A1H6S9I1"/>